<evidence type="ECO:0000256" key="8">
    <source>
        <dbReference type="SAM" id="Phobius"/>
    </source>
</evidence>
<feature type="transmembrane region" description="Helical" evidence="8">
    <location>
        <begin position="37"/>
        <end position="57"/>
    </location>
</feature>
<evidence type="ECO:0000256" key="2">
    <source>
        <dbReference type="ARBA" id="ARBA00007998"/>
    </source>
</evidence>
<dbReference type="EMBL" id="JBHTKZ010000017">
    <property type="protein sequence ID" value="MFD1181844.1"/>
    <property type="molecule type" value="Genomic_DNA"/>
</dbReference>
<gene>
    <name evidence="9" type="ORF">ACFQ2Z_10780</name>
</gene>
<reference evidence="10" key="1">
    <citation type="journal article" date="2019" name="Int. J. Syst. Evol. Microbiol.">
        <title>The Global Catalogue of Microorganisms (GCM) 10K type strain sequencing project: providing services to taxonomists for standard genome sequencing and annotation.</title>
        <authorList>
            <consortium name="The Broad Institute Genomics Platform"/>
            <consortium name="The Broad Institute Genome Sequencing Center for Infectious Disease"/>
            <person name="Wu L."/>
            <person name="Ma J."/>
        </authorList>
    </citation>
    <scope>NUCLEOTIDE SEQUENCE [LARGE SCALE GENOMIC DNA]</scope>
    <source>
        <strain evidence="10">CCUG 48216</strain>
    </source>
</reference>
<accession>A0ABW3SB02</accession>
<evidence type="ECO:0000256" key="6">
    <source>
        <dbReference type="ARBA" id="ARBA00022989"/>
    </source>
</evidence>
<dbReference type="Proteomes" id="UP001597211">
    <property type="component" value="Unassembled WGS sequence"/>
</dbReference>
<proteinExistence type="inferred from homology"/>
<name>A0ABW3SB02_9BACL</name>
<keyword evidence="6 8" id="KW-1133">Transmembrane helix</keyword>
<dbReference type="PANTHER" id="PTHR34975:SF2">
    <property type="entry name" value="SPORE GERMINATION PROTEIN A2"/>
    <property type="match status" value="1"/>
</dbReference>
<keyword evidence="4" id="KW-0309">Germination</keyword>
<dbReference type="InterPro" id="IPR004761">
    <property type="entry name" value="Spore_GerAB"/>
</dbReference>
<evidence type="ECO:0000256" key="4">
    <source>
        <dbReference type="ARBA" id="ARBA00022544"/>
    </source>
</evidence>
<keyword evidence="5 8" id="KW-0812">Transmembrane</keyword>
<keyword evidence="3" id="KW-0813">Transport</keyword>
<comment type="caution">
    <text evidence="9">The sequence shown here is derived from an EMBL/GenBank/DDBJ whole genome shotgun (WGS) entry which is preliminary data.</text>
</comment>
<evidence type="ECO:0000256" key="5">
    <source>
        <dbReference type="ARBA" id="ARBA00022692"/>
    </source>
</evidence>
<comment type="similarity">
    <text evidence="2">Belongs to the amino acid-polyamine-organocation (APC) superfamily. Spore germination protein (SGP) (TC 2.A.3.9) family.</text>
</comment>
<evidence type="ECO:0000313" key="9">
    <source>
        <dbReference type="EMBL" id="MFD1181844.1"/>
    </source>
</evidence>
<evidence type="ECO:0000313" key="10">
    <source>
        <dbReference type="Proteomes" id="UP001597211"/>
    </source>
</evidence>
<feature type="transmembrane region" description="Helical" evidence="8">
    <location>
        <begin position="77"/>
        <end position="98"/>
    </location>
</feature>
<sequence length="133" mass="14744">MNKEMVTGGEARTILILFIMGSTMILGAAGQAQNDSWIAILIDIFLAIPVALISARLLTLYPGQNLFDICQNVFGKALGKVFVLLYVWYAVHLAALVLRNYGEFMTSEAMPETPMLVPMLRGLAQRNRCAERH</sequence>
<dbReference type="PANTHER" id="PTHR34975">
    <property type="entry name" value="SPORE GERMINATION PROTEIN A2"/>
    <property type="match status" value="1"/>
</dbReference>
<dbReference type="RefSeq" id="WP_270406154.1">
    <property type="nucleotide sequence ID" value="NZ_JAKSXN010000017.1"/>
</dbReference>
<dbReference type="Pfam" id="PF03845">
    <property type="entry name" value="Spore_permease"/>
    <property type="match status" value="1"/>
</dbReference>
<evidence type="ECO:0000256" key="1">
    <source>
        <dbReference type="ARBA" id="ARBA00004141"/>
    </source>
</evidence>
<feature type="transmembrane region" description="Helical" evidence="8">
    <location>
        <begin position="12"/>
        <end position="30"/>
    </location>
</feature>
<keyword evidence="7 8" id="KW-0472">Membrane</keyword>
<evidence type="ECO:0000256" key="3">
    <source>
        <dbReference type="ARBA" id="ARBA00022448"/>
    </source>
</evidence>
<organism evidence="9 10">
    <name type="scientific">Paenibacillus timonensis</name>
    <dbReference type="NCBI Taxonomy" id="225915"/>
    <lineage>
        <taxon>Bacteria</taxon>
        <taxon>Bacillati</taxon>
        <taxon>Bacillota</taxon>
        <taxon>Bacilli</taxon>
        <taxon>Bacillales</taxon>
        <taxon>Paenibacillaceae</taxon>
        <taxon>Paenibacillus</taxon>
    </lineage>
</organism>
<comment type="subcellular location">
    <subcellularLocation>
        <location evidence="1">Membrane</location>
        <topology evidence="1">Multi-pass membrane protein</topology>
    </subcellularLocation>
</comment>
<protein>
    <submittedName>
        <fullName evidence="9">GerAB/ArcD/ProY family transporter</fullName>
    </submittedName>
</protein>
<evidence type="ECO:0000256" key="7">
    <source>
        <dbReference type="ARBA" id="ARBA00023136"/>
    </source>
</evidence>
<keyword evidence="10" id="KW-1185">Reference proteome</keyword>